<dbReference type="SUPFAM" id="SSF81321">
    <property type="entry name" value="Family A G protein-coupled receptor-like"/>
    <property type="match status" value="1"/>
</dbReference>
<dbReference type="AlphaFoldDB" id="A0A2C9JVF6"/>
<organism evidence="2 3">
    <name type="scientific">Biomphalaria glabrata</name>
    <name type="common">Bloodfluke planorb</name>
    <name type="synonym">Freshwater snail</name>
    <dbReference type="NCBI Taxonomy" id="6526"/>
    <lineage>
        <taxon>Eukaryota</taxon>
        <taxon>Metazoa</taxon>
        <taxon>Spiralia</taxon>
        <taxon>Lophotrochozoa</taxon>
        <taxon>Mollusca</taxon>
        <taxon>Gastropoda</taxon>
        <taxon>Heterobranchia</taxon>
        <taxon>Euthyneura</taxon>
        <taxon>Panpulmonata</taxon>
        <taxon>Hygrophila</taxon>
        <taxon>Lymnaeoidea</taxon>
        <taxon>Planorbidae</taxon>
        <taxon>Biomphalaria</taxon>
    </lineage>
</organism>
<dbReference type="PANTHER" id="PTHR46641">
    <property type="entry name" value="FMRFAMIDE RECEPTOR-RELATED"/>
    <property type="match status" value="1"/>
</dbReference>
<evidence type="ECO:0000313" key="3">
    <source>
        <dbReference type="Proteomes" id="UP000076420"/>
    </source>
</evidence>
<keyword evidence="1" id="KW-0472">Membrane</keyword>
<sequence>MDPCPWMTFSQETLLSMNVSTLFLNLTHEVAEQCVKDYFRQFQQPRLEDVVSSNFLVLNKMKTFFLPITCALGFVGNVTSTAIFLTKSMRRKSCIAYLTTKCLTDTFFLLALFILWLESCLFLDAFVDHCRESGGTYVHTFVVEVIQFRNAFDAQGPSVPGIQPSEAVSRLHDFQHRYRVYDDKRKTLDSVSKLFSIACKPFPELDKTGEELDLLSQLYGLFQKFIRFDNKFRETLWADVDLEGSSVEAFTCKRIMSNAAFLPWILAVSWKANLNRRMSCDCVGNTKLYPEQSRDNKKSPVGVMEVPWFHAPFVCQTGVFLTYFCSFLSVWLVVMVTLENYIRICHPKMVPTFCTLKRARGVLLIIVVIGVVCYNFPLWTTYSQEIPRGYLCLTMTVYYENFTGVVHHPHDVKWSSSRGQVGRSGVSTPYNHVTAMLLAVTLTFIVLHTPSHTIRLRLLIENFLSEDMHMYLSTVRLQGYFELLYYTNFSTNFLIYVASGKCFRKLWKKHASSCICRETSCLRPAQKSLHRSQETNVNSLPLLDKPQTSLSRHLLQSSDDVEQKSEV</sequence>
<feature type="transmembrane region" description="Helical" evidence="1">
    <location>
        <begin position="359"/>
        <end position="379"/>
    </location>
</feature>
<proteinExistence type="predicted"/>
<dbReference type="VEuPathDB" id="VectorBase:BGLAX_052677"/>
<evidence type="ECO:0000256" key="1">
    <source>
        <dbReference type="SAM" id="Phobius"/>
    </source>
</evidence>
<dbReference type="OrthoDB" id="9990906at2759"/>
<evidence type="ECO:0008006" key="4">
    <source>
        <dbReference type="Google" id="ProtNLM"/>
    </source>
</evidence>
<dbReference type="STRING" id="6526.A0A2C9JVF6"/>
<evidence type="ECO:0000313" key="2">
    <source>
        <dbReference type="EnsemblMetazoa" id="BGLB008652-PB"/>
    </source>
</evidence>
<dbReference type="VEuPathDB" id="VectorBase:BGLB008652"/>
<gene>
    <name evidence="2" type="primary">106069755</name>
</gene>
<accession>A0A2C9JVF6</accession>
<dbReference type="PANTHER" id="PTHR46641:SF2">
    <property type="entry name" value="FMRFAMIDE RECEPTOR"/>
    <property type="match status" value="1"/>
</dbReference>
<dbReference type="EnsemblMetazoa" id="BGLB008652-RB">
    <property type="protein sequence ID" value="BGLB008652-PB"/>
    <property type="gene ID" value="BGLB008652"/>
</dbReference>
<dbReference type="Proteomes" id="UP000076420">
    <property type="component" value="Unassembled WGS sequence"/>
</dbReference>
<protein>
    <recommendedName>
        <fullName evidence="4">G-protein coupled receptors family 1 profile domain-containing protein</fullName>
    </recommendedName>
</protein>
<feature type="transmembrane region" description="Helical" evidence="1">
    <location>
        <begin position="320"/>
        <end position="338"/>
    </location>
</feature>
<dbReference type="InterPro" id="IPR052954">
    <property type="entry name" value="GPCR-Ligand_Int"/>
</dbReference>
<dbReference type="Gene3D" id="1.20.1070.10">
    <property type="entry name" value="Rhodopsin 7-helix transmembrane proteins"/>
    <property type="match status" value="2"/>
</dbReference>
<dbReference type="KEGG" id="bgt:106069755"/>
<name>A0A2C9JVF6_BIOGL</name>
<keyword evidence="1" id="KW-1133">Transmembrane helix</keyword>
<feature type="transmembrane region" description="Helical" evidence="1">
    <location>
        <begin position="64"/>
        <end position="86"/>
    </location>
</feature>
<keyword evidence="1" id="KW-0812">Transmembrane</keyword>
<reference evidence="2" key="1">
    <citation type="submission" date="2020-05" db="UniProtKB">
        <authorList>
            <consortium name="EnsemblMetazoa"/>
        </authorList>
    </citation>
    <scope>IDENTIFICATION</scope>
    <source>
        <strain evidence="2">BB02</strain>
    </source>
</reference>